<keyword evidence="1" id="KW-1133">Transmembrane helix</keyword>
<reference evidence="2" key="2">
    <citation type="submission" date="2016-06" db="EMBL/GenBank/DDBJ databases">
        <title>The genome of a short-lived fish provides insights into sex chromosome evolution and the genetic control of aging.</title>
        <authorList>
            <person name="Reichwald K."/>
            <person name="Felder M."/>
            <person name="Petzold A."/>
            <person name="Koch P."/>
            <person name="Groth M."/>
            <person name="Platzer M."/>
        </authorList>
    </citation>
    <scope>NUCLEOTIDE SEQUENCE</scope>
    <source>
        <tissue evidence="2">Brain</tissue>
    </source>
</reference>
<evidence type="ECO:0000313" key="2">
    <source>
        <dbReference type="EMBL" id="SBP76675.1"/>
    </source>
</evidence>
<dbReference type="EMBL" id="HADZ01012734">
    <property type="protein sequence ID" value="SBP76675.1"/>
    <property type="molecule type" value="Transcribed_RNA"/>
</dbReference>
<evidence type="ECO:0000256" key="1">
    <source>
        <dbReference type="SAM" id="Phobius"/>
    </source>
</evidence>
<gene>
    <name evidence="2" type="primary">Nfu_g_1_011122</name>
</gene>
<organism evidence="2">
    <name type="scientific">Nothobranchius kadleci</name>
    <name type="common">African annual killifish</name>
    <dbReference type="NCBI Taxonomy" id="1051664"/>
    <lineage>
        <taxon>Eukaryota</taxon>
        <taxon>Metazoa</taxon>
        <taxon>Chordata</taxon>
        <taxon>Craniata</taxon>
        <taxon>Vertebrata</taxon>
        <taxon>Euteleostomi</taxon>
        <taxon>Actinopterygii</taxon>
        <taxon>Neopterygii</taxon>
        <taxon>Teleostei</taxon>
        <taxon>Neoteleostei</taxon>
        <taxon>Acanthomorphata</taxon>
        <taxon>Ovalentaria</taxon>
        <taxon>Atherinomorphae</taxon>
        <taxon>Cyprinodontiformes</taxon>
        <taxon>Nothobranchiidae</taxon>
        <taxon>Nothobranchius</taxon>
    </lineage>
</organism>
<keyword evidence="1" id="KW-0812">Transmembrane</keyword>
<dbReference type="AlphaFoldDB" id="A0A1A8CD39"/>
<protein>
    <submittedName>
        <fullName evidence="2">Uncharacterized protein</fullName>
    </submittedName>
</protein>
<feature type="transmembrane region" description="Helical" evidence="1">
    <location>
        <begin position="6"/>
        <end position="26"/>
    </location>
</feature>
<reference evidence="2" key="1">
    <citation type="submission" date="2016-05" db="EMBL/GenBank/DDBJ databases">
        <authorList>
            <person name="Lavstsen T."/>
            <person name="Jespersen J.S."/>
        </authorList>
    </citation>
    <scope>NUCLEOTIDE SEQUENCE</scope>
    <source>
        <tissue evidence="2">Brain</tissue>
    </source>
</reference>
<name>A0A1A8CD39_NOTKA</name>
<sequence length="89" mass="9455">YITILILAILILYFNLNLTFFQCFLCGSPLPRWRWSAVVAWVLSRCAWVEVGVSALPALGALCQCLGCCCGSAAVGVDGSPEGVSLSLS</sequence>
<feature type="non-terminal residue" evidence="2">
    <location>
        <position position="1"/>
    </location>
</feature>
<keyword evidence="1" id="KW-0472">Membrane</keyword>
<proteinExistence type="predicted"/>
<accession>A0A1A8CD39</accession>